<dbReference type="STRING" id="411490.ANACAC_03054"/>
<name>B0MHU2_ANACD</name>
<reference evidence="1" key="1">
    <citation type="submission" date="2007-11" db="EMBL/GenBank/DDBJ databases">
        <authorList>
            <person name="Fulton L."/>
            <person name="Clifton S."/>
            <person name="Fulton B."/>
            <person name="Xu J."/>
            <person name="Minx P."/>
            <person name="Pepin K.H."/>
            <person name="Johnson M."/>
            <person name="Thiruvilangam P."/>
            <person name="Bhonagiri V."/>
            <person name="Nash W.E."/>
            <person name="Mardis E.R."/>
            <person name="Wilson R.K."/>
        </authorList>
    </citation>
    <scope>NUCLEOTIDE SEQUENCE [LARGE SCALE GENOMIC DNA]</scope>
    <source>
        <strain evidence="1">DSM 14662</strain>
    </source>
</reference>
<evidence type="ECO:0000313" key="2">
    <source>
        <dbReference type="Proteomes" id="UP000004935"/>
    </source>
</evidence>
<evidence type="ECO:0000313" key="1">
    <source>
        <dbReference type="EMBL" id="EDR96431.1"/>
    </source>
</evidence>
<dbReference type="AlphaFoldDB" id="B0MHU2"/>
<dbReference type="HOGENOM" id="CLU_3246324_0_0_9"/>
<reference evidence="1" key="2">
    <citation type="submission" date="2013-11" db="EMBL/GenBank/DDBJ databases">
        <title>Draft genome sequence of Anaerostipes caccae (DSM 14662).</title>
        <authorList>
            <person name="Sudarsanam P."/>
            <person name="Ley R."/>
            <person name="Guruge J."/>
            <person name="Turnbaugh P.J."/>
            <person name="Mahowald M."/>
            <person name="Liep D."/>
            <person name="Gordon J."/>
        </authorList>
    </citation>
    <scope>NUCLEOTIDE SEQUENCE</scope>
    <source>
        <strain evidence="1">DSM 14662</strain>
    </source>
</reference>
<dbReference type="EMBL" id="ABAX03000024">
    <property type="protein sequence ID" value="EDR96431.1"/>
    <property type="molecule type" value="Genomic_DNA"/>
</dbReference>
<gene>
    <name evidence="1" type="ORF">ANACAC_03054</name>
</gene>
<comment type="caution">
    <text evidence="1">The sequence shown here is derived from an EMBL/GenBank/DDBJ whole genome shotgun (WGS) entry which is preliminary data.</text>
</comment>
<dbReference type="Proteomes" id="UP000004935">
    <property type="component" value="Unassembled WGS sequence"/>
</dbReference>
<keyword evidence="2" id="KW-1185">Reference proteome</keyword>
<accession>B0MHU2</accession>
<organism evidence="1 2">
    <name type="scientific">Anaerostipes caccae (strain DSM 14662 / CCUG 47493 / JCM 13470 / NCIMB 13811 / L1-92)</name>
    <dbReference type="NCBI Taxonomy" id="411490"/>
    <lineage>
        <taxon>Bacteria</taxon>
        <taxon>Bacillati</taxon>
        <taxon>Bacillota</taxon>
        <taxon>Clostridia</taxon>
        <taxon>Lachnospirales</taxon>
        <taxon>Lachnospiraceae</taxon>
        <taxon>Anaerostipes</taxon>
    </lineage>
</organism>
<sequence>MSSRNYVHFYQFGGIAFEGRLVFLLSTKVRRRCVKRSEAV</sequence>
<proteinExistence type="predicted"/>
<protein>
    <submittedName>
        <fullName evidence="1">Uncharacterized protein</fullName>
    </submittedName>
</protein>